<dbReference type="InterPro" id="IPR036985">
    <property type="entry name" value="Transglutaminase-like_sf"/>
</dbReference>
<dbReference type="Pfam" id="PF10404">
    <property type="entry name" value="BHD_2"/>
    <property type="match status" value="1"/>
</dbReference>
<evidence type="ECO:0000256" key="3">
    <source>
        <dbReference type="ARBA" id="ARBA00022763"/>
    </source>
</evidence>
<dbReference type="OrthoDB" id="300780at2759"/>
<feature type="domain" description="Rad4 beta-hairpin" evidence="7">
    <location>
        <begin position="540"/>
        <end position="602"/>
    </location>
</feature>
<dbReference type="InterPro" id="IPR018325">
    <property type="entry name" value="Rad4/PNGase_transGLS-fold"/>
</dbReference>
<dbReference type="InterPro" id="IPR018326">
    <property type="entry name" value="Rad4_beta-hairpin_dom1"/>
</dbReference>
<sequence length="828" mass="92623">MSGRATRSRKGKGVSLRNLVAVPFQEMLAETLPHQAAVPDRPLKRRKISRRTGNEQPSSVTDPKSAPVITNQEFNDDEDHEFEDVLIGKPLYASDDEGPRKELQTACRDTDDETEDGAYDVDLDAIDFDIAPSDSEHETPSRSNGTLELNFSRHRSKSPDPSSAVKRCPANRRKTLSKEERELRLQVHKMHVLCLMAYAERRNEFCNDYAVQKLLRPLITNKIMAYLRPDEALDDFGRANALKRGLEELGTLWSKRFTVVETGMRRALWAGKEGDVGNHQPFPTEDSCWEQADFLKAARKLEGSRDAGAQLYVAMLRSAGVECRLVCSLQPLSFSGGGPAMILFKGKKPPPKAPEAQKPVEVDYTNFKFAQPGDPIENTPTARRLGHSGTPDYSLSRIMAYNSIPSSSPRAVRSTNGPSAPESHYPIFWLEALDHAHNKWLSVDPMVTCTINKPRAIEPSLQDAYNNMLYVLAFSDDGTARDVTRRYAKAFNAKTRKLRVESTPGGRRWWQKALKRYDRGWLGKSIYDEAEDNQLAAFEAQEPMPKNIIDFKDHPIYALERHLKKNQILISGKVIGKVATGKDPARPGQKKTENVFRRSDVRAVKSADAWYRMGRDVKMGEQPVKTVPAKARADDDDDDGVDERPGTNLYTEEQTELYAPPPVVDGRIPKNTFGNIDIYVPSMVPAGGVHIKAEETVTAARLLGIDYSAALTGFSFRGRHGTAILQGAVVAAEFREAVEAVIEGFHDERARREEEMRSLRALRMWKRFVAVLRVKETVAGYAESYEAVTDLADDGEEKGEDKLEDDGKSEETEEYGDDDFSGGGFIPQ</sequence>
<gene>
    <name evidence="10" type="ORF">BJ878DRAFT_455843</name>
</gene>
<dbReference type="InterPro" id="IPR004583">
    <property type="entry name" value="DNA_repair_Rad4"/>
</dbReference>
<accession>A0A9P7Z7E5</accession>
<keyword evidence="5" id="KW-0539">Nucleus</keyword>
<evidence type="ECO:0000313" key="11">
    <source>
        <dbReference type="Proteomes" id="UP000887226"/>
    </source>
</evidence>
<feature type="region of interest" description="Disordered" evidence="6">
    <location>
        <begin position="789"/>
        <end position="828"/>
    </location>
</feature>
<dbReference type="PANTHER" id="PTHR12135">
    <property type="entry name" value="DNA REPAIR PROTEIN XP-C / RAD4"/>
    <property type="match status" value="1"/>
</dbReference>
<feature type="compositionally biased region" description="Acidic residues" evidence="6">
    <location>
        <begin position="811"/>
        <end position="820"/>
    </location>
</feature>
<feature type="compositionally biased region" description="Polar residues" evidence="6">
    <location>
        <begin position="54"/>
        <end position="72"/>
    </location>
</feature>
<evidence type="ECO:0000256" key="5">
    <source>
        <dbReference type="ARBA" id="ARBA00023242"/>
    </source>
</evidence>
<dbReference type="Gene3D" id="2.20.20.110">
    <property type="entry name" value="Rad4, beta-hairpin domain BHD1"/>
    <property type="match status" value="1"/>
</dbReference>
<dbReference type="InterPro" id="IPR038765">
    <property type="entry name" value="Papain-like_cys_pep_sf"/>
</dbReference>
<evidence type="ECO:0008006" key="12">
    <source>
        <dbReference type="Google" id="ProtNLM"/>
    </source>
</evidence>
<dbReference type="Pfam" id="PF10405">
    <property type="entry name" value="BHD_3"/>
    <property type="match status" value="1"/>
</dbReference>
<keyword evidence="4" id="KW-0234">DNA repair</keyword>
<evidence type="ECO:0000256" key="2">
    <source>
        <dbReference type="ARBA" id="ARBA00009525"/>
    </source>
</evidence>
<dbReference type="EMBL" id="MU253797">
    <property type="protein sequence ID" value="KAG9246636.1"/>
    <property type="molecule type" value="Genomic_DNA"/>
</dbReference>
<dbReference type="GO" id="GO:0071942">
    <property type="term" value="C:XPC complex"/>
    <property type="evidence" value="ECO:0007669"/>
    <property type="project" value="TreeGrafter"/>
</dbReference>
<evidence type="ECO:0000256" key="6">
    <source>
        <dbReference type="SAM" id="MobiDB-lite"/>
    </source>
</evidence>
<organism evidence="10 11">
    <name type="scientific">Calycina marina</name>
    <dbReference type="NCBI Taxonomy" id="1763456"/>
    <lineage>
        <taxon>Eukaryota</taxon>
        <taxon>Fungi</taxon>
        <taxon>Dikarya</taxon>
        <taxon>Ascomycota</taxon>
        <taxon>Pezizomycotina</taxon>
        <taxon>Leotiomycetes</taxon>
        <taxon>Helotiales</taxon>
        <taxon>Pezizellaceae</taxon>
        <taxon>Calycina</taxon>
    </lineage>
</organism>
<feature type="domain" description="Rad4 beta-hairpin" evidence="9">
    <location>
        <begin position="668"/>
        <end position="742"/>
    </location>
</feature>
<comment type="subcellular location">
    <subcellularLocation>
        <location evidence="1">Nucleus</location>
    </subcellularLocation>
</comment>
<dbReference type="InterPro" id="IPR018327">
    <property type="entry name" value="BHD_2"/>
</dbReference>
<evidence type="ECO:0000259" key="8">
    <source>
        <dbReference type="SMART" id="SM01031"/>
    </source>
</evidence>
<evidence type="ECO:0000313" key="10">
    <source>
        <dbReference type="EMBL" id="KAG9246636.1"/>
    </source>
</evidence>
<dbReference type="Proteomes" id="UP000887226">
    <property type="component" value="Unassembled WGS sequence"/>
</dbReference>
<dbReference type="AlphaFoldDB" id="A0A9P7Z7E5"/>
<evidence type="ECO:0000259" key="9">
    <source>
        <dbReference type="SMART" id="SM01032"/>
    </source>
</evidence>
<dbReference type="GO" id="GO:0000111">
    <property type="term" value="C:nucleotide-excision repair factor 2 complex"/>
    <property type="evidence" value="ECO:0007669"/>
    <property type="project" value="TreeGrafter"/>
</dbReference>
<dbReference type="Pfam" id="PF10403">
    <property type="entry name" value="BHD_1"/>
    <property type="match status" value="1"/>
</dbReference>
<dbReference type="SMART" id="SM01030">
    <property type="entry name" value="BHD_1"/>
    <property type="match status" value="1"/>
</dbReference>
<dbReference type="PANTHER" id="PTHR12135:SF0">
    <property type="entry name" value="DNA REPAIR PROTEIN COMPLEMENTING XP-C CELLS"/>
    <property type="match status" value="1"/>
</dbReference>
<dbReference type="Gene3D" id="3.30.60.290">
    <property type="entry name" value="Rad4, beta-hairpin domain BHD2"/>
    <property type="match status" value="1"/>
</dbReference>
<feature type="region of interest" description="Disordered" evidence="6">
    <location>
        <begin position="623"/>
        <end position="647"/>
    </location>
</feature>
<dbReference type="InterPro" id="IPR042488">
    <property type="entry name" value="Rad4_BHD3_sf"/>
</dbReference>
<feature type="compositionally biased region" description="Basic and acidic residues" evidence="6">
    <location>
        <begin position="799"/>
        <end position="810"/>
    </location>
</feature>
<keyword evidence="3" id="KW-0227">DNA damage</keyword>
<proteinExistence type="inferred from homology"/>
<dbReference type="Pfam" id="PF03835">
    <property type="entry name" value="Rad4"/>
    <property type="match status" value="1"/>
</dbReference>
<dbReference type="GO" id="GO:0006289">
    <property type="term" value="P:nucleotide-excision repair"/>
    <property type="evidence" value="ECO:0007669"/>
    <property type="project" value="InterPro"/>
</dbReference>
<keyword evidence="11" id="KW-1185">Reference proteome</keyword>
<dbReference type="Gene3D" id="3.30.70.2460">
    <property type="entry name" value="Rad4, beta-hairpin domain BHD3"/>
    <property type="match status" value="1"/>
</dbReference>
<dbReference type="Gene3D" id="3.90.260.10">
    <property type="entry name" value="Transglutaminase-like"/>
    <property type="match status" value="1"/>
</dbReference>
<dbReference type="GO" id="GO:0005737">
    <property type="term" value="C:cytoplasm"/>
    <property type="evidence" value="ECO:0007669"/>
    <property type="project" value="TreeGrafter"/>
</dbReference>
<dbReference type="SMART" id="SM01031">
    <property type="entry name" value="BHD_2"/>
    <property type="match status" value="1"/>
</dbReference>
<dbReference type="GO" id="GO:0003697">
    <property type="term" value="F:single-stranded DNA binding"/>
    <property type="evidence" value="ECO:0007669"/>
    <property type="project" value="TreeGrafter"/>
</dbReference>
<dbReference type="SMART" id="SM01032">
    <property type="entry name" value="BHD_3"/>
    <property type="match status" value="1"/>
</dbReference>
<evidence type="ECO:0000259" key="7">
    <source>
        <dbReference type="SMART" id="SM01030"/>
    </source>
</evidence>
<comment type="similarity">
    <text evidence="2">Belongs to the XPC family.</text>
</comment>
<evidence type="ECO:0000256" key="4">
    <source>
        <dbReference type="ARBA" id="ARBA00023204"/>
    </source>
</evidence>
<feature type="compositionally biased region" description="Acidic residues" evidence="6">
    <location>
        <begin position="74"/>
        <end position="84"/>
    </location>
</feature>
<evidence type="ECO:0000256" key="1">
    <source>
        <dbReference type="ARBA" id="ARBA00004123"/>
    </source>
</evidence>
<comment type="caution">
    <text evidence="10">The sequence shown here is derived from an EMBL/GenBank/DDBJ whole genome shotgun (WGS) entry which is preliminary data.</text>
</comment>
<feature type="region of interest" description="Disordered" evidence="6">
    <location>
        <begin position="131"/>
        <end position="173"/>
    </location>
</feature>
<protein>
    <recommendedName>
        <fullName evidence="12">Rad4-domain-containing protein</fullName>
    </recommendedName>
</protein>
<dbReference type="GO" id="GO:0006298">
    <property type="term" value="P:mismatch repair"/>
    <property type="evidence" value="ECO:0007669"/>
    <property type="project" value="TreeGrafter"/>
</dbReference>
<dbReference type="GO" id="GO:0003684">
    <property type="term" value="F:damaged DNA binding"/>
    <property type="evidence" value="ECO:0007669"/>
    <property type="project" value="InterPro"/>
</dbReference>
<name>A0A9P7Z7E5_9HELO</name>
<dbReference type="InterPro" id="IPR018328">
    <property type="entry name" value="Rad4_beta-hairpin_dom3"/>
</dbReference>
<dbReference type="SUPFAM" id="SSF54001">
    <property type="entry name" value="Cysteine proteinases"/>
    <property type="match status" value="1"/>
</dbReference>
<feature type="domain" description="Rad4 beta-hairpin" evidence="8">
    <location>
        <begin position="604"/>
        <end position="661"/>
    </location>
</feature>
<feature type="region of interest" description="Disordered" evidence="6">
    <location>
        <begin position="30"/>
        <end position="116"/>
    </location>
</feature>
<reference evidence="10" key="1">
    <citation type="journal article" date="2021" name="IMA Fungus">
        <title>Genomic characterization of three marine fungi, including Emericellopsis atlantica sp. nov. with signatures of a generalist lifestyle and marine biomass degradation.</title>
        <authorList>
            <person name="Hagestad O.C."/>
            <person name="Hou L."/>
            <person name="Andersen J.H."/>
            <person name="Hansen E.H."/>
            <person name="Altermark B."/>
            <person name="Li C."/>
            <person name="Kuhnert E."/>
            <person name="Cox R.J."/>
            <person name="Crous P.W."/>
            <person name="Spatafora J.W."/>
            <person name="Lail K."/>
            <person name="Amirebrahimi M."/>
            <person name="Lipzen A."/>
            <person name="Pangilinan J."/>
            <person name="Andreopoulos W."/>
            <person name="Hayes R.D."/>
            <person name="Ng V."/>
            <person name="Grigoriev I.V."/>
            <person name="Jackson S.A."/>
            <person name="Sutton T.D.S."/>
            <person name="Dobson A.D.W."/>
            <person name="Rama T."/>
        </authorList>
    </citation>
    <scope>NUCLEOTIDE SEQUENCE</scope>
    <source>
        <strain evidence="10">TRa3180A</strain>
    </source>
</reference>